<reference evidence="1 2" key="1">
    <citation type="submission" date="2021-06" db="EMBL/GenBank/DDBJ databases">
        <authorList>
            <person name="Jeong J.W."/>
        </authorList>
    </citation>
    <scope>NUCLEOTIDE SEQUENCE [LARGE SCALE GENOMIC DNA]</scope>
    <source>
        <strain evidence="1 2">MMS21-TAE1-1</strain>
    </source>
</reference>
<proteinExistence type="predicted"/>
<sequence>MLDAGTLPLRHYKAWEYLLPGDEVEVKMPGAGLQLGLVLDVMPDGSGVWLYVNDVGKRLFGVDEDVEIAVIKGVERPDITSPPTNSGI</sequence>
<evidence type="ECO:0000313" key="1">
    <source>
        <dbReference type="EMBL" id="MBU8868598.1"/>
    </source>
</evidence>
<dbReference type="EMBL" id="JAHOPC010000016">
    <property type="protein sequence ID" value="MBU8868598.1"/>
    <property type="molecule type" value="Genomic_DNA"/>
</dbReference>
<dbReference type="RefSeq" id="WP_216926721.1">
    <property type="nucleotide sequence ID" value="NZ_JAHOPC010000016.1"/>
</dbReference>
<dbReference type="Proteomes" id="UP000824166">
    <property type="component" value="Unassembled WGS sequence"/>
</dbReference>
<accession>A0ABS6ICJ3</accession>
<evidence type="ECO:0008006" key="3">
    <source>
        <dbReference type="Google" id="ProtNLM"/>
    </source>
</evidence>
<evidence type="ECO:0000313" key="2">
    <source>
        <dbReference type="Proteomes" id="UP000824166"/>
    </source>
</evidence>
<gene>
    <name evidence="1" type="ORF">KSW38_20090</name>
</gene>
<comment type="caution">
    <text evidence="1">The sequence shown here is derived from an EMBL/GenBank/DDBJ whole genome shotgun (WGS) entry which is preliminary data.</text>
</comment>
<keyword evidence="2" id="KW-1185">Reference proteome</keyword>
<name>A0ABS6ICJ3_9MICC</name>
<protein>
    <recommendedName>
        <fullName evidence="3">DUF4926 domain-containing protein</fullName>
    </recommendedName>
</protein>
<organism evidence="1 2">
    <name type="scientific">Paenarthrobacter aromaticivorans</name>
    <dbReference type="NCBI Taxonomy" id="2849150"/>
    <lineage>
        <taxon>Bacteria</taxon>
        <taxon>Bacillati</taxon>
        <taxon>Actinomycetota</taxon>
        <taxon>Actinomycetes</taxon>
        <taxon>Micrococcales</taxon>
        <taxon>Micrococcaceae</taxon>
        <taxon>Paenarthrobacter</taxon>
    </lineage>
</organism>